<feature type="region of interest" description="Disordered" evidence="1">
    <location>
        <begin position="1"/>
        <end position="65"/>
    </location>
</feature>
<dbReference type="EMBL" id="KN831986">
    <property type="protein sequence ID" value="KIO01673.1"/>
    <property type="molecule type" value="Genomic_DNA"/>
</dbReference>
<organism evidence="2 3">
    <name type="scientific">Pisolithus tinctorius Marx 270</name>
    <dbReference type="NCBI Taxonomy" id="870435"/>
    <lineage>
        <taxon>Eukaryota</taxon>
        <taxon>Fungi</taxon>
        <taxon>Dikarya</taxon>
        <taxon>Basidiomycota</taxon>
        <taxon>Agaricomycotina</taxon>
        <taxon>Agaricomycetes</taxon>
        <taxon>Agaricomycetidae</taxon>
        <taxon>Boletales</taxon>
        <taxon>Sclerodermatineae</taxon>
        <taxon>Pisolithaceae</taxon>
        <taxon>Pisolithus</taxon>
    </lineage>
</organism>
<evidence type="ECO:0000313" key="2">
    <source>
        <dbReference type="EMBL" id="KIO01673.1"/>
    </source>
</evidence>
<name>A0A0C3IXW8_PISTI</name>
<feature type="compositionally biased region" description="Basic and acidic residues" evidence="1">
    <location>
        <begin position="1"/>
        <end position="21"/>
    </location>
</feature>
<accession>A0A0C3IXW8</accession>
<dbReference type="HOGENOM" id="CLU_176462_0_0_1"/>
<dbReference type="Proteomes" id="UP000054217">
    <property type="component" value="Unassembled WGS sequence"/>
</dbReference>
<reference evidence="2 3" key="1">
    <citation type="submission" date="2014-04" db="EMBL/GenBank/DDBJ databases">
        <authorList>
            <consortium name="DOE Joint Genome Institute"/>
            <person name="Kuo A."/>
            <person name="Kohler A."/>
            <person name="Costa M.D."/>
            <person name="Nagy L.G."/>
            <person name="Floudas D."/>
            <person name="Copeland A."/>
            <person name="Barry K.W."/>
            <person name="Cichocki N."/>
            <person name="Veneault-Fourrey C."/>
            <person name="LaButti K."/>
            <person name="Lindquist E.A."/>
            <person name="Lipzen A."/>
            <person name="Lundell T."/>
            <person name="Morin E."/>
            <person name="Murat C."/>
            <person name="Sun H."/>
            <person name="Tunlid A."/>
            <person name="Henrissat B."/>
            <person name="Grigoriev I.V."/>
            <person name="Hibbett D.S."/>
            <person name="Martin F."/>
            <person name="Nordberg H.P."/>
            <person name="Cantor M.N."/>
            <person name="Hua S.X."/>
        </authorList>
    </citation>
    <scope>NUCLEOTIDE SEQUENCE [LARGE SCALE GENOMIC DNA]</scope>
    <source>
        <strain evidence="2 3">Marx 270</strain>
    </source>
</reference>
<sequence>MVDGREPKDVHQKKEPCHFDHPIQSYTQRRDKRGEQTAQKARGMAEKGVRYDLKSSKVGRGELPE</sequence>
<evidence type="ECO:0000256" key="1">
    <source>
        <dbReference type="SAM" id="MobiDB-lite"/>
    </source>
</evidence>
<dbReference type="InParanoid" id="A0A0C3IXW8"/>
<reference evidence="3" key="2">
    <citation type="submission" date="2015-01" db="EMBL/GenBank/DDBJ databases">
        <title>Evolutionary Origins and Diversification of the Mycorrhizal Mutualists.</title>
        <authorList>
            <consortium name="DOE Joint Genome Institute"/>
            <consortium name="Mycorrhizal Genomics Consortium"/>
            <person name="Kohler A."/>
            <person name="Kuo A."/>
            <person name="Nagy L.G."/>
            <person name="Floudas D."/>
            <person name="Copeland A."/>
            <person name="Barry K.W."/>
            <person name="Cichocki N."/>
            <person name="Veneault-Fourrey C."/>
            <person name="LaButti K."/>
            <person name="Lindquist E.A."/>
            <person name="Lipzen A."/>
            <person name="Lundell T."/>
            <person name="Morin E."/>
            <person name="Murat C."/>
            <person name="Riley R."/>
            <person name="Ohm R."/>
            <person name="Sun H."/>
            <person name="Tunlid A."/>
            <person name="Henrissat B."/>
            <person name="Grigoriev I.V."/>
            <person name="Hibbett D.S."/>
            <person name="Martin F."/>
        </authorList>
    </citation>
    <scope>NUCLEOTIDE SEQUENCE [LARGE SCALE GENOMIC DNA]</scope>
    <source>
        <strain evidence="3">Marx 270</strain>
    </source>
</reference>
<dbReference type="AlphaFoldDB" id="A0A0C3IXW8"/>
<feature type="compositionally biased region" description="Basic and acidic residues" evidence="1">
    <location>
        <begin position="43"/>
        <end position="65"/>
    </location>
</feature>
<protein>
    <submittedName>
        <fullName evidence="2">Uncharacterized protein</fullName>
    </submittedName>
</protein>
<keyword evidence="3" id="KW-1185">Reference proteome</keyword>
<evidence type="ECO:0000313" key="3">
    <source>
        <dbReference type="Proteomes" id="UP000054217"/>
    </source>
</evidence>
<gene>
    <name evidence="2" type="ORF">M404DRAFT_1002801</name>
</gene>
<proteinExistence type="predicted"/>